<dbReference type="AlphaFoldDB" id="A0A423LUA3"/>
<comment type="caution">
    <text evidence="7">The sequence shown here is derived from an EMBL/GenBank/DDBJ whole genome shotgun (WGS) entry which is preliminary data.</text>
</comment>
<dbReference type="Proteomes" id="UP000285757">
    <property type="component" value="Unassembled WGS sequence"/>
</dbReference>
<evidence type="ECO:0008006" key="9">
    <source>
        <dbReference type="Google" id="ProtNLM"/>
    </source>
</evidence>
<evidence type="ECO:0000256" key="4">
    <source>
        <dbReference type="ARBA" id="ARBA00023136"/>
    </source>
</evidence>
<evidence type="ECO:0000256" key="1">
    <source>
        <dbReference type="ARBA" id="ARBA00004141"/>
    </source>
</evidence>
<dbReference type="PANTHER" id="PTHR17920">
    <property type="entry name" value="TRANSMEMBRANE AND COILED-COIL DOMAIN-CONTAINING PROTEIN 4 TMCO4"/>
    <property type="match status" value="1"/>
</dbReference>
<reference evidence="7 8" key="1">
    <citation type="submission" date="2016-10" db="EMBL/GenBank/DDBJ databases">
        <title>Comparative genome analysis of multiple Pseudomonas spp. focuses on biocontrol and plant growth promoting traits.</title>
        <authorList>
            <person name="Tao X.-Y."/>
            <person name="Taylor C.G."/>
        </authorList>
    </citation>
    <scope>NUCLEOTIDE SEQUENCE [LARGE SCALE GENOMIC DNA]</scope>
    <source>
        <strain evidence="7 8">24D3</strain>
    </source>
</reference>
<evidence type="ECO:0000313" key="8">
    <source>
        <dbReference type="Proteomes" id="UP000285757"/>
    </source>
</evidence>
<evidence type="ECO:0000256" key="6">
    <source>
        <dbReference type="SAM" id="Phobius"/>
    </source>
</evidence>
<dbReference type="SUPFAM" id="SSF52540">
    <property type="entry name" value="P-loop containing nucleoside triphosphate hydrolases"/>
    <property type="match status" value="2"/>
</dbReference>
<dbReference type="InterPro" id="IPR027417">
    <property type="entry name" value="P-loop_NTPase"/>
</dbReference>
<evidence type="ECO:0000313" key="7">
    <source>
        <dbReference type="EMBL" id="RON71864.1"/>
    </source>
</evidence>
<dbReference type="RefSeq" id="WP_123529604.1">
    <property type="nucleotide sequence ID" value="NZ_MOBU01000002.1"/>
</dbReference>
<organism evidence="7 8">
    <name type="scientific">Pseudomonas fluorescens</name>
    <dbReference type="NCBI Taxonomy" id="294"/>
    <lineage>
        <taxon>Bacteria</taxon>
        <taxon>Pseudomonadati</taxon>
        <taxon>Pseudomonadota</taxon>
        <taxon>Gammaproteobacteria</taxon>
        <taxon>Pseudomonadales</taxon>
        <taxon>Pseudomonadaceae</taxon>
        <taxon>Pseudomonas</taxon>
    </lineage>
</organism>
<keyword evidence="2 6" id="KW-0812">Transmembrane</keyword>
<dbReference type="Gene3D" id="3.40.50.300">
    <property type="entry name" value="P-loop containing nucleotide triphosphate hydrolases"/>
    <property type="match status" value="2"/>
</dbReference>
<feature type="coiled-coil region" evidence="5">
    <location>
        <begin position="397"/>
        <end position="424"/>
    </location>
</feature>
<sequence length="1081" mass="120366">MPHPFQFQTSPLAGSDTTEANIFVHGYSAGHSDEDKQFLLDKIPDHLKHYTNIFAFWPSNHLLRFDKSSLWAIGGAGLNFAKTMSSSPLDSFGLAGAFAKDRLGNFTQARTRAEQMGAVLFDQLQDYLLSNHPKIKTVNLIGHSLGGRLVISSLKSFSYRKQLAINDVLLMAAAVEVTAMEARRLRERFKGRLINAYSKADRTLLLNWGETCLGRNEVEHFESIEMNDFGHTDYWERLPEVLAQTRFKARAPGSLELAQTAAEELLPPLAPEQPAEEHDMKRELNSPRDVYQQINDELALIIGELRHSSDDEALNLAREEALRRLTEHRTALFERLAELEKNAEWNTFTIAFYGETGAGKSTLIETLRILLQEPGKRASQEAFRKLRDQYGLIEETLQGLQLSVEQAEVRLQELTQQLNATLLQFEQPLLDAQSALDQANVRSSEVKQRLGGAFEQHEQSHKEALAAVARLHSLLATRKSNVSLWQAVLNLFRTMPEEFQLNEATASLIATTAARDSAAVTLDVEQTKAEHARLEMERQLGEIATRRNDACAALSAQQAEATQQHRALTLERLEHETRLAQLLGELQVHADGQIIGHGLSDFTRETQRYEFELDGQPFALLDVPGIEGKEGLVLDQIERALQTAHAVFYVTNQAAPPQTGDGEHQGTLEKIKQHLGAQTEVWTIFNKKITNPKHSLTDRPLVSDDETASLAGLDQKMSEQLGKHYQNVFPLSALPAFLASTDHFSPGSQNAKRRSKVLEDFGADELLEKSRLRLFLDLLGRQLIHNGKAKIIRANFNKANDALNHTTHTLSGVQQTLKALSEKLSQEEQSAKSQLISSFGALKKRLESSGETLIDNFASKVRNDIYARIDKDISNDTFKSALTEQLETQQRQLSKQLPVAVHVEVDKFQKAAVDILSRFEKHAQELTSSYGKLGSMRFNQPFNLNIKIDNGINVAGLLASLVGIAAAPFTGGASLWLVGASVLTALVSIGKAIWSALSTDYKMSQQRRALDTNLRSATEQLRGMFRESLDSALSEMQKTIDQLDLALEAPAQQAANQVSTLSRSTIRLKILSRQIELAGNL</sequence>
<evidence type="ECO:0000256" key="5">
    <source>
        <dbReference type="SAM" id="Coils"/>
    </source>
</evidence>
<feature type="transmembrane region" description="Helical" evidence="6">
    <location>
        <begin position="975"/>
        <end position="997"/>
    </location>
</feature>
<protein>
    <recommendedName>
        <fullName evidence="9">DUF726 domain-containing protein</fullName>
    </recommendedName>
</protein>
<accession>A0A423LUA3</accession>
<dbReference type="PANTHER" id="PTHR17920:SF3">
    <property type="entry name" value="TRANSMEMBRANE AND COILED-COIL DOMAIN-CONTAINING PROTEIN 4"/>
    <property type="match status" value="1"/>
</dbReference>
<keyword evidence="4 6" id="KW-0472">Membrane</keyword>
<evidence type="ECO:0000256" key="2">
    <source>
        <dbReference type="ARBA" id="ARBA00022692"/>
    </source>
</evidence>
<dbReference type="InterPro" id="IPR029058">
    <property type="entry name" value="AB_hydrolase_fold"/>
</dbReference>
<keyword evidence="5" id="KW-0175">Coiled coil</keyword>
<comment type="subcellular location">
    <subcellularLocation>
        <location evidence="1">Membrane</location>
        <topology evidence="1">Multi-pass membrane protein</topology>
    </subcellularLocation>
</comment>
<dbReference type="Gene3D" id="3.40.50.1820">
    <property type="entry name" value="alpha/beta hydrolase"/>
    <property type="match status" value="1"/>
</dbReference>
<dbReference type="InterPro" id="IPR007941">
    <property type="entry name" value="DUF726"/>
</dbReference>
<name>A0A423LUA3_PSEFL</name>
<dbReference type="SUPFAM" id="SSF53474">
    <property type="entry name" value="alpha/beta-Hydrolases"/>
    <property type="match status" value="1"/>
</dbReference>
<gene>
    <name evidence="7" type="ORF">BK671_02340</name>
</gene>
<proteinExistence type="predicted"/>
<dbReference type="GO" id="GO:0016020">
    <property type="term" value="C:membrane"/>
    <property type="evidence" value="ECO:0007669"/>
    <property type="project" value="UniProtKB-SubCell"/>
</dbReference>
<dbReference type="Pfam" id="PF05277">
    <property type="entry name" value="DUF726"/>
    <property type="match status" value="1"/>
</dbReference>
<keyword evidence="3 6" id="KW-1133">Transmembrane helix</keyword>
<dbReference type="EMBL" id="MOBU01000002">
    <property type="protein sequence ID" value="RON71864.1"/>
    <property type="molecule type" value="Genomic_DNA"/>
</dbReference>
<evidence type="ECO:0000256" key="3">
    <source>
        <dbReference type="ARBA" id="ARBA00022989"/>
    </source>
</evidence>